<accession>A0A845E6Q2</accession>
<dbReference type="AlphaFoldDB" id="A0A845E6Q2"/>
<feature type="transmembrane region" description="Helical" evidence="1">
    <location>
        <begin position="6"/>
        <end position="37"/>
    </location>
</feature>
<feature type="transmembrane region" description="Helical" evidence="1">
    <location>
        <begin position="58"/>
        <end position="82"/>
    </location>
</feature>
<dbReference type="InterPro" id="IPR025241">
    <property type="entry name" value="DUF4190"/>
</dbReference>
<dbReference type="Pfam" id="PF13828">
    <property type="entry name" value="DUF4190"/>
    <property type="match status" value="1"/>
</dbReference>
<gene>
    <name evidence="3" type="ORF">GLW04_15740</name>
</gene>
<dbReference type="EMBL" id="WMET01000004">
    <property type="protein sequence ID" value="MYL21354.1"/>
    <property type="molecule type" value="Genomic_DNA"/>
</dbReference>
<dbReference type="Proteomes" id="UP000460949">
    <property type="component" value="Unassembled WGS sequence"/>
</dbReference>
<sequence length="84" mass="9013">MYQKAVSALVLGIMSIFLPLAGLITGVIGIVTANAFLRSEEDEKENGRHFAIAGKICSIIGICIQVSVLLMLAAAFYLFGFFQS</sequence>
<reference evidence="3 4" key="1">
    <citation type="submission" date="2019-11" db="EMBL/GenBank/DDBJ databases">
        <title>Genome sequences of 17 halophilic strains isolated from different environments.</title>
        <authorList>
            <person name="Furrow R.E."/>
        </authorList>
    </citation>
    <scope>NUCLEOTIDE SEQUENCE [LARGE SCALE GENOMIC DNA]</scope>
    <source>
        <strain evidence="3 4">22511_23_Filter</strain>
    </source>
</reference>
<evidence type="ECO:0000313" key="3">
    <source>
        <dbReference type="EMBL" id="MYL21354.1"/>
    </source>
</evidence>
<keyword evidence="1" id="KW-0472">Membrane</keyword>
<comment type="caution">
    <text evidence="3">The sequence shown here is derived from an EMBL/GenBank/DDBJ whole genome shotgun (WGS) entry which is preliminary data.</text>
</comment>
<feature type="domain" description="DUF4190" evidence="2">
    <location>
        <begin position="5"/>
        <end position="64"/>
    </location>
</feature>
<evidence type="ECO:0000256" key="1">
    <source>
        <dbReference type="SAM" id="Phobius"/>
    </source>
</evidence>
<name>A0A845E6Q2_9BACI</name>
<keyword evidence="1" id="KW-1133">Transmembrane helix</keyword>
<keyword evidence="1" id="KW-0812">Transmembrane</keyword>
<evidence type="ECO:0000259" key="2">
    <source>
        <dbReference type="Pfam" id="PF13828"/>
    </source>
</evidence>
<evidence type="ECO:0000313" key="4">
    <source>
        <dbReference type="Proteomes" id="UP000460949"/>
    </source>
</evidence>
<protein>
    <submittedName>
        <fullName evidence="3">DUF4190 domain-containing protein</fullName>
    </submittedName>
</protein>
<organism evidence="3 4">
    <name type="scientific">Halobacillus litoralis</name>
    <dbReference type="NCBI Taxonomy" id="45668"/>
    <lineage>
        <taxon>Bacteria</taxon>
        <taxon>Bacillati</taxon>
        <taxon>Bacillota</taxon>
        <taxon>Bacilli</taxon>
        <taxon>Bacillales</taxon>
        <taxon>Bacillaceae</taxon>
        <taxon>Halobacillus</taxon>
    </lineage>
</organism>
<proteinExistence type="predicted"/>